<dbReference type="RefSeq" id="WP_138657332.1">
    <property type="nucleotide sequence ID" value="NZ_VATY01000001.1"/>
</dbReference>
<proteinExistence type="predicted"/>
<dbReference type="EMBL" id="VATY01000001">
    <property type="protein sequence ID" value="TMM59343.1"/>
    <property type="molecule type" value="Genomic_DNA"/>
</dbReference>
<gene>
    <name evidence="2" type="ORF">FEE95_07890</name>
</gene>
<reference evidence="2 3" key="1">
    <citation type="submission" date="2019-05" db="EMBL/GenBank/DDBJ databases">
        <authorList>
            <person name="Zhang J.-Y."/>
            <person name="Feg X."/>
            <person name="Du Z.-J."/>
        </authorList>
    </citation>
    <scope>NUCLEOTIDE SEQUENCE [LARGE SCALE GENOMIC DNA]</scope>
    <source>
        <strain evidence="2 3">RZ26</strain>
    </source>
</reference>
<feature type="domain" description="NAD(P)-binding" evidence="1">
    <location>
        <begin position="7"/>
        <end position="204"/>
    </location>
</feature>
<evidence type="ECO:0000313" key="2">
    <source>
        <dbReference type="EMBL" id="TMM59343.1"/>
    </source>
</evidence>
<dbReference type="GO" id="GO:0042602">
    <property type="term" value="F:riboflavin reductase (NADPH) activity"/>
    <property type="evidence" value="ECO:0007669"/>
    <property type="project" value="TreeGrafter"/>
</dbReference>
<dbReference type="InterPro" id="IPR036291">
    <property type="entry name" value="NAD(P)-bd_dom_sf"/>
</dbReference>
<dbReference type="InterPro" id="IPR051606">
    <property type="entry name" value="Polyketide_Oxido-like"/>
</dbReference>
<accession>A0A5S3PWJ1</accession>
<protein>
    <submittedName>
        <fullName evidence="2">NAD-dependent epimerase/dehydratase family protein</fullName>
    </submittedName>
</protein>
<evidence type="ECO:0000313" key="3">
    <source>
        <dbReference type="Proteomes" id="UP000310314"/>
    </source>
</evidence>
<dbReference type="InterPro" id="IPR016040">
    <property type="entry name" value="NAD(P)-bd_dom"/>
</dbReference>
<organism evidence="2 3">
    <name type="scientific">Maribacter algarum</name>
    <name type="common">ex Zhang et al. 2020</name>
    <dbReference type="NCBI Taxonomy" id="2578118"/>
    <lineage>
        <taxon>Bacteria</taxon>
        <taxon>Pseudomonadati</taxon>
        <taxon>Bacteroidota</taxon>
        <taxon>Flavobacteriia</taxon>
        <taxon>Flavobacteriales</taxon>
        <taxon>Flavobacteriaceae</taxon>
        <taxon>Maribacter</taxon>
    </lineage>
</organism>
<dbReference type="OrthoDB" id="9790734at2"/>
<comment type="caution">
    <text evidence="2">The sequence shown here is derived from an EMBL/GenBank/DDBJ whole genome shotgun (WGS) entry which is preliminary data.</text>
</comment>
<dbReference type="AlphaFoldDB" id="A0A5S3PWJ1"/>
<evidence type="ECO:0000259" key="1">
    <source>
        <dbReference type="Pfam" id="PF13460"/>
    </source>
</evidence>
<dbReference type="PANTHER" id="PTHR43355">
    <property type="entry name" value="FLAVIN REDUCTASE (NADPH)"/>
    <property type="match status" value="1"/>
</dbReference>
<dbReference type="Pfam" id="PF13460">
    <property type="entry name" value="NAD_binding_10"/>
    <property type="match status" value="1"/>
</dbReference>
<name>A0A5S3PWJ1_9FLAO</name>
<dbReference type="SUPFAM" id="SSF51735">
    <property type="entry name" value="NAD(P)-binding Rossmann-fold domains"/>
    <property type="match status" value="1"/>
</dbReference>
<dbReference type="PANTHER" id="PTHR43355:SF2">
    <property type="entry name" value="FLAVIN REDUCTASE (NADPH)"/>
    <property type="match status" value="1"/>
</dbReference>
<dbReference type="Gene3D" id="3.40.50.720">
    <property type="entry name" value="NAD(P)-binding Rossmann-like Domain"/>
    <property type="match status" value="1"/>
</dbReference>
<sequence>MRILILGATGRTGKWVLKLALKKGYNVHILVRDCTKITAEENLTIFHGTPADKSMLSKAAENCKAIISVLNISRTSDFPWAKLRTPASFLSDVMHHIIQVSEKHQIGRVVVCSAWGVDATNSDLPFWFRWMIGHSNIGAAYTDHERQEKILLQSNLDWTIVRPVGLINKIKPQKILVSYGHKPKPKLTISRRSVGEFMVNTLEDDTLIRKLPTISSDY</sequence>
<dbReference type="GO" id="GO:0004074">
    <property type="term" value="F:biliverdin reductase [NAD(P)H] activity"/>
    <property type="evidence" value="ECO:0007669"/>
    <property type="project" value="TreeGrafter"/>
</dbReference>
<dbReference type="Proteomes" id="UP000310314">
    <property type="component" value="Unassembled WGS sequence"/>
</dbReference>
<keyword evidence="3" id="KW-1185">Reference proteome</keyword>